<evidence type="ECO:0000256" key="5">
    <source>
        <dbReference type="SAM" id="Phobius"/>
    </source>
</evidence>
<sequence length="171" mass="18466">MNATIKEKSTLIAWGSTPRNVSAYPLKLLWGLAGSDGCFNTKAATWIFLVSVFVWGAIYQCTLGAVGFAFGAEVPSLPMRAPTVSFMGFSQMAGVWVVSLVIPYLINPDAANLGPKVGFIFFGVDYLFTSGVSCRRFPEAVAQYRLDNGGNTLKAGIQDDKEPVAREVEKV</sequence>
<keyword evidence="2 5" id="KW-0812">Transmembrane</keyword>
<dbReference type="Pfam" id="PF00083">
    <property type="entry name" value="Sugar_tr"/>
    <property type="match status" value="1"/>
</dbReference>
<dbReference type="Proteomes" id="UP000777438">
    <property type="component" value="Unassembled WGS sequence"/>
</dbReference>
<feature type="transmembrane region" description="Helical" evidence="5">
    <location>
        <begin position="84"/>
        <end position="106"/>
    </location>
</feature>
<feature type="transmembrane region" description="Helical" evidence="5">
    <location>
        <begin position="47"/>
        <end position="72"/>
    </location>
</feature>
<comment type="caution">
    <text evidence="6">The sequence shown here is derived from an EMBL/GenBank/DDBJ whole genome shotgun (WGS) entry which is preliminary data.</text>
</comment>
<organism evidence="6 7">
    <name type="scientific">Thelonectria olida</name>
    <dbReference type="NCBI Taxonomy" id="1576542"/>
    <lineage>
        <taxon>Eukaryota</taxon>
        <taxon>Fungi</taxon>
        <taxon>Dikarya</taxon>
        <taxon>Ascomycota</taxon>
        <taxon>Pezizomycotina</taxon>
        <taxon>Sordariomycetes</taxon>
        <taxon>Hypocreomycetidae</taxon>
        <taxon>Hypocreales</taxon>
        <taxon>Nectriaceae</taxon>
        <taxon>Thelonectria</taxon>
    </lineage>
</organism>
<name>A0A9P8W6A9_9HYPO</name>
<dbReference type="GO" id="GO:0022857">
    <property type="term" value="F:transmembrane transporter activity"/>
    <property type="evidence" value="ECO:0007669"/>
    <property type="project" value="InterPro"/>
</dbReference>
<evidence type="ECO:0000256" key="1">
    <source>
        <dbReference type="ARBA" id="ARBA00004370"/>
    </source>
</evidence>
<accession>A0A9P8W6A9</accession>
<evidence type="ECO:0000256" key="3">
    <source>
        <dbReference type="ARBA" id="ARBA00022989"/>
    </source>
</evidence>
<comment type="subcellular location">
    <subcellularLocation>
        <location evidence="1">Membrane</location>
    </subcellularLocation>
</comment>
<dbReference type="OrthoDB" id="5047966at2759"/>
<reference evidence="6 7" key="1">
    <citation type="journal article" date="2021" name="Nat. Commun.">
        <title>Genetic determinants of endophytism in the Arabidopsis root mycobiome.</title>
        <authorList>
            <person name="Mesny F."/>
            <person name="Miyauchi S."/>
            <person name="Thiergart T."/>
            <person name="Pickel B."/>
            <person name="Atanasova L."/>
            <person name="Karlsson M."/>
            <person name="Huettel B."/>
            <person name="Barry K.W."/>
            <person name="Haridas S."/>
            <person name="Chen C."/>
            <person name="Bauer D."/>
            <person name="Andreopoulos W."/>
            <person name="Pangilinan J."/>
            <person name="LaButti K."/>
            <person name="Riley R."/>
            <person name="Lipzen A."/>
            <person name="Clum A."/>
            <person name="Drula E."/>
            <person name="Henrissat B."/>
            <person name="Kohler A."/>
            <person name="Grigoriev I.V."/>
            <person name="Martin F.M."/>
            <person name="Hacquard S."/>
        </authorList>
    </citation>
    <scope>NUCLEOTIDE SEQUENCE [LARGE SCALE GENOMIC DNA]</scope>
    <source>
        <strain evidence="6 7">MPI-CAGE-CH-0241</strain>
    </source>
</reference>
<evidence type="ECO:0000256" key="2">
    <source>
        <dbReference type="ARBA" id="ARBA00022692"/>
    </source>
</evidence>
<dbReference type="InterPro" id="IPR036259">
    <property type="entry name" value="MFS_trans_sf"/>
</dbReference>
<dbReference type="Gene3D" id="1.20.1250.20">
    <property type="entry name" value="MFS general substrate transporter like domains"/>
    <property type="match status" value="1"/>
</dbReference>
<dbReference type="InterPro" id="IPR005828">
    <property type="entry name" value="MFS_sugar_transport-like"/>
</dbReference>
<keyword evidence="3 5" id="KW-1133">Transmembrane helix</keyword>
<dbReference type="GO" id="GO:0016020">
    <property type="term" value="C:membrane"/>
    <property type="evidence" value="ECO:0007669"/>
    <property type="project" value="UniProtKB-SubCell"/>
</dbReference>
<keyword evidence="4 5" id="KW-0472">Membrane</keyword>
<proteinExistence type="predicted"/>
<evidence type="ECO:0000313" key="6">
    <source>
        <dbReference type="EMBL" id="KAH6888506.1"/>
    </source>
</evidence>
<keyword evidence="7" id="KW-1185">Reference proteome</keyword>
<gene>
    <name evidence="6" type="ORF">B0T10DRAFT_562079</name>
</gene>
<protein>
    <submittedName>
        <fullName evidence="6">Uncharacterized protein</fullName>
    </submittedName>
</protein>
<evidence type="ECO:0000313" key="7">
    <source>
        <dbReference type="Proteomes" id="UP000777438"/>
    </source>
</evidence>
<dbReference type="EMBL" id="JAGPYM010000012">
    <property type="protein sequence ID" value="KAH6888506.1"/>
    <property type="molecule type" value="Genomic_DNA"/>
</dbReference>
<evidence type="ECO:0000256" key="4">
    <source>
        <dbReference type="ARBA" id="ARBA00023136"/>
    </source>
</evidence>
<dbReference type="AlphaFoldDB" id="A0A9P8W6A9"/>